<keyword evidence="9 11" id="KW-0408">Iron</keyword>
<accession>A0A3B6Q913</accession>
<proteinExistence type="inferred from homology"/>
<dbReference type="InterPro" id="IPR002401">
    <property type="entry name" value="Cyt_P450_E_grp-I"/>
</dbReference>
<dbReference type="InterPro" id="IPR036396">
    <property type="entry name" value="Cyt_P450_sf"/>
</dbReference>
<keyword evidence="7 13" id="KW-1133">Transmembrane helix</keyword>
<evidence type="ECO:0000256" key="9">
    <source>
        <dbReference type="ARBA" id="ARBA00023004"/>
    </source>
</evidence>
<dbReference type="OMA" id="MADCEIE"/>
<dbReference type="Gramene" id="TraesLDM6D03G03648880.1">
    <property type="protein sequence ID" value="TraesLDM6D03G03648880.1"/>
    <property type="gene ID" value="TraesLDM6D03G03648880"/>
</dbReference>
<comment type="similarity">
    <text evidence="3 12">Belongs to the cytochrome P450 family.</text>
</comment>
<dbReference type="PRINTS" id="PR00385">
    <property type="entry name" value="P450"/>
</dbReference>
<dbReference type="SMR" id="A0A3B6Q913"/>
<keyword evidence="15" id="KW-1185">Reference proteome</keyword>
<dbReference type="Gramene" id="TraesSYM6D03G03591370.1">
    <property type="protein sequence ID" value="TraesSYM6D03G03591370.1"/>
    <property type="gene ID" value="TraesSYM6D03G03591370"/>
</dbReference>
<evidence type="ECO:0000256" key="5">
    <source>
        <dbReference type="ARBA" id="ARBA00022692"/>
    </source>
</evidence>
<comment type="cofactor">
    <cofactor evidence="1 11">
        <name>heme</name>
        <dbReference type="ChEBI" id="CHEBI:30413"/>
    </cofactor>
</comment>
<evidence type="ECO:0000256" key="7">
    <source>
        <dbReference type="ARBA" id="ARBA00022989"/>
    </source>
</evidence>
<evidence type="ECO:0000313" key="15">
    <source>
        <dbReference type="Proteomes" id="UP000019116"/>
    </source>
</evidence>
<dbReference type="Gramene" id="TraesCS6D02G024700.1">
    <property type="protein sequence ID" value="TraesCS6D02G024700.1"/>
    <property type="gene ID" value="TraesCS6D02G024700"/>
</dbReference>
<dbReference type="GO" id="GO:0016705">
    <property type="term" value="F:oxidoreductase activity, acting on paired donors, with incorporation or reduction of molecular oxygen"/>
    <property type="evidence" value="ECO:0007669"/>
    <property type="project" value="InterPro"/>
</dbReference>
<dbReference type="Gramene" id="TraesJUL6D03G03678150.1">
    <property type="protein sequence ID" value="TraesJUL6D03G03678150.1"/>
    <property type="gene ID" value="TraesJUL6D03G03678150"/>
</dbReference>
<dbReference type="InterPro" id="IPR001128">
    <property type="entry name" value="Cyt_P450"/>
</dbReference>
<dbReference type="Gramene" id="TraesCLE_scaffold_024801_01G000200.1">
    <property type="protein sequence ID" value="TraesCLE_scaffold_024801_01G000200.1"/>
    <property type="gene ID" value="TraesCLE_scaffold_024801_01G000200"/>
</dbReference>
<dbReference type="SUPFAM" id="SSF48264">
    <property type="entry name" value="Cytochrome P450"/>
    <property type="match status" value="1"/>
</dbReference>
<gene>
    <name evidence="14" type="primary">LOC123140734</name>
</gene>
<feature type="binding site" description="axial binding residue" evidence="11">
    <location>
        <position position="465"/>
    </location>
    <ligand>
        <name>heme</name>
        <dbReference type="ChEBI" id="CHEBI:30413"/>
    </ligand>
    <ligandPart>
        <name>Fe</name>
        <dbReference type="ChEBI" id="CHEBI:18248"/>
    </ligandPart>
</feature>
<dbReference type="Gramene" id="TraesROB_scaffold_020664_01G000200.1">
    <property type="protein sequence ID" value="TraesROB_scaffold_020664_01G000200.1"/>
    <property type="gene ID" value="TraesROB_scaffold_020664_01G000200"/>
</dbReference>
<reference evidence="14" key="2">
    <citation type="submission" date="2018-10" db="UniProtKB">
        <authorList>
            <consortium name="EnsemblPlants"/>
        </authorList>
    </citation>
    <scope>IDENTIFICATION</scope>
</reference>
<evidence type="ECO:0008006" key="16">
    <source>
        <dbReference type="Google" id="ProtNLM"/>
    </source>
</evidence>
<dbReference type="Gramene" id="TraesJAG6D03G03638660.1">
    <property type="protein sequence ID" value="TraesJAG6D03G03638660.1"/>
    <property type="gene ID" value="TraesJAG6D03G03638660"/>
</dbReference>
<dbReference type="PROSITE" id="PS00086">
    <property type="entry name" value="CYTOCHROME_P450"/>
    <property type="match status" value="1"/>
</dbReference>
<dbReference type="Proteomes" id="UP000019116">
    <property type="component" value="Chromosome 6D"/>
</dbReference>
<evidence type="ECO:0000256" key="13">
    <source>
        <dbReference type="SAM" id="Phobius"/>
    </source>
</evidence>
<dbReference type="InterPro" id="IPR017972">
    <property type="entry name" value="Cyt_P450_CS"/>
</dbReference>
<dbReference type="Gramene" id="TraesLAC6D03G03597360.1">
    <property type="protein sequence ID" value="TraesLAC6D03G03597360.1"/>
    <property type="gene ID" value="TraesLAC6D03G03597360"/>
</dbReference>
<dbReference type="FunFam" id="1.10.630.10:FF:000055">
    <property type="entry name" value="Cytochrome P450 71A26"/>
    <property type="match status" value="1"/>
</dbReference>
<evidence type="ECO:0000256" key="12">
    <source>
        <dbReference type="RuleBase" id="RU000461"/>
    </source>
</evidence>
<dbReference type="GeneID" id="123140734"/>
<dbReference type="Gramene" id="TraesSTA6D03G03638240.1">
    <property type="protein sequence ID" value="TraesSTA6D03G03638240.1"/>
    <property type="gene ID" value="TraesSTA6D03G03638240"/>
</dbReference>
<dbReference type="AlphaFoldDB" id="A0A3B6Q913"/>
<organism evidence="14">
    <name type="scientific">Triticum aestivum</name>
    <name type="common">Wheat</name>
    <dbReference type="NCBI Taxonomy" id="4565"/>
    <lineage>
        <taxon>Eukaryota</taxon>
        <taxon>Viridiplantae</taxon>
        <taxon>Streptophyta</taxon>
        <taxon>Embryophyta</taxon>
        <taxon>Tracheophyta</taxon>
        <taxon>Spermatophyta</taxon>
        <taxon>Magnoliopsida</taxon>
        <taxon>Liliopsida</taxon>
        <taxon>Poales</taxon>
        <taxon>Poaceae</taxon>
        <taxon>BOP clade</taxon>
        <taxon>Pooideae</taxon>
        <taxon>Triticodae</taxon>
        <taxon>Triticeae</taxon>
        <taxon>Triticinae</taxon>
        <taxon>Triticum</taxon>
    </lineage>
</organism>
<feature type="transmembrane region" description="Helical" evidence="13">
    <location>
        <begin position="86"/>
        <end position="108"/>
    </location>
</feature>
<dbReference type="GO" id="GO:0005506">
    <property type="term" value="F:iron ion binding"/>
    <property type="evidence" value="ECO:0007669"/>
    <property type="project" value="InterPro"/>
</dbReference>
<sequence length="524" mass="58793">MAQVLHSFHEHASPQVLVLIVCPLVLLLLIVRFATSTTTTRRAHKLLDRLPSPPYKLPLIGHLHLVGSLPHISLRNLAEKHGPDVMLLRLGAVPSLVVSSAHAAMAVLHTHDHVCASRVQSDVTDVIFYGSTDMAFSPYGDHWRQIRKIVATHLLGSKKVGSYRLAREKEVQHVMARIREAATRSTAVDLSKLLSSFTTDIVCHAVSGKSFRGGARNELFRELVETSSMLIGGFNLEDYFPKLARLEVVRRMVCARAERIKKKWDDLLDEIINDHAKNTMLDHEINQDRETDFIDVLLSIQQEYNLTRENVKAVLVDMFIGGTDTSFIVLDCAMAELIQNPEVMTKLQAEVRSVAEGKEMVTEEDLNGMIYLKGVIKETLRLHSPVPLFLPHLSMADCEIEGYTIPSGTRVIINGWALARDPAYWESAEEFMPERFMENVGSTMIHDFKGSSFHYLPFGTGRRVCPGMNFGMATVEIMLANLMYHFNWDLPAATVKINMTESFGVTMGRKENLILVPALAQKQV</sequence>
<keyword evidence="10 12" id="KW-0503">Monooxygenase</keyword>
<feature type="transmembrane region" description="Helical" evidence="13">
    <location>
        <begin position="16"/>
        <end position="35"/>
    </location>
</feature>
<dbReference type="OrthoDB" id="1055148at2759"/>
<evidence type="ECO:0000256" key="11">
    <source>
        <dbReference type="PIRSR" id="PIRSR602401-1"/>
    </source>
</evidence>
<dbReference type="CDD" id="cd11072">
    <property type="entry name" value="CYP71-like"/>
    <property type="match status" value="1"/>
</dbReference>
<dbReference type="PANTHER" id="PTHR47955">
    <property type="entry name" value="CYTOCHROME P450 FAMILY 71 PROTEIN"/>
    <property type="match status" value="1"/>
</dbReference>
<dbReference type="Gene3D" id="1.10.630.10">
    <property type="entry name" value="Cytochrome P450"/>
    <property type="match status" value="1"/>
</dbReference>
<evidence type="ECO:0000256" key="3">
    <source>
        <dbReference type="ARBA" id="ARBA00010617"/>
    </source>
</evidence>
<dbReference type="KEGG" id="taes:123140734"/>
<evidence type="ECO:0000256" key="8">
    <source>
        <dbReference type="ARBA" id="ARBA00023002"/>
    </source>
</evidence>
<dbReference type="Gramene" id="TraesWEE_scaffold_021601_01G000200.1">
    <property type="protein sequence ID" value="TraesWEE_scaffold_021601_01G000200.1"/>
    <property type="gene ID" value="TraesWEE_scaffold_021601_01G000200"/>
</dbReference>
<dbReference type="Gramene" id="TraesCS6D03G0049000.1">
    <property type="protein sequence ID" value="TraesCS6D03G0049000.1.CDS"/>
    <property type="gene ID" value="TraesCS6D03G0049000"/>
</dbReference>
<comment type="pathway">
    <text evidence="2">Secondary metabolite biosynthesis.</text>
</comment>
<evidence type="ECO:0000256" key="6">
    <source>
        <dbReference type="ARBA" id="ARBA00022723"/>
    </source>
</evidence>
<dbReference type="Gramene" id="TraesARI6D03G03610710.1">
    <property type="protein sequence ID" value="TraesARI6D03G03610710.1"/>
    <property type="gene ID" value="TraesARI6D03G03610710"/>
</dbReference>
<dbReference type="RefSeq" id="XP_044415952.1">
    <property type="nucleotide sequence ID" value="XM_044560017.1"/>
</dbReference>
<dbReference type="GO" id="GO:0020037">
    <property type="term" value="F:heme binding"/>
    <property type="evidence" value="ECO:0007669"/>
    <property type="project" value="InterPro"/>
</dbReference>
<name>A0A3B6Q913_WHEAT</name>
<keyword evidence="4 11" id="KW-0349">Heme</keyword>
<dbReference type="EnsemblPlants" id="TraesCS6D02G024700.1">
    <property type="protein sequence ID" value="TraesCS6D02G024700.1"/>
    <property type="gene ID" value="TraesCS6D02G024700"/>
</dbReference>
<evidence type="ECO:0000256" key="2">
    <source>
        <dbReference type="ARBA" id="ARBA00005179"/>
    </source>
</evidence>
<evidence type="ECO:0000256" key="4">
    <source>
        <dbReference type="ARBA" id="ARBA00022617"/>
    </source>
</evidence>
<dbReference type="Pfam" id="PF00067">
    <property type="entry name" value="p450"/>
    <property type="match status" value="1"/>
</dbReference>
<keyword evidence="5 13" id="KW-0812">Transmembrane</keyword>
<keyword evidence="8 12" id="KW-0560">Oxidoreductase</keyword>
<evidence type="ECO:0000313" key="14">
    <source>
        <dbReference type="EnsemblPlants" id="TraesCS6D02G024700.1"/>
    </source>
</evidence>
<evidence type="ECO:0000256" key="10">
    <source>
        <dbReference type="ARBA" id="ARBA00023033"/>
    </source>
</evidence>
<evidence type="ECO:0000256" key="1">
    <source>
        <dbReference type="ARBA" id="ARBA00001971"/>
    </source>
</evidence>
<dbReference type="STRING" id="4565.A0A3B6Q913"/>
<dbReference type="PANTHER" id="PTHR47955:SF14">
    <property type="entry name" value="OS01G0543600 PROTEIN"/>
    <property type="match status" value="1"/>
</dbReference>
<reference evidence="14" key="1">
    <citation type="submission" date="2018-08" db="EMBL/GenBank/DDBJ databases">
        <authorList>
            <person name="Rossello M."/>
        </authorList>
    </citation>
    <scope>NUCLEOTIDE SEQUENCE [LARGE SCALE GENOMIC DNA]</scope>
    <source>
        <strain evidence="14">cv. Chinese Spring</strain>
    </source>
</reference>
<dbReference type="GO" id="GO:0004497">
    <property type="term" value="F:monooxygenase activity"/>
    <property type="evidence" value="ECO:0007669"/>
    <property type="project" value="UniProtKB-KW"/>
</dbReference>
<keyword evidence="6 11" id="KW-0479">Metal-binding</keyword>
<keyword evidence="13" id="KW-0472">Membrane</keyword>
<dbReference type="PRINTS" id="PR00463">
    <property type="entry name" value="EP450I"/>
</dbReference>
<dbReference type="Gramene" id="TraesMAC6D03G03645700.1">
    <property type="protein sequence ID" value="TraesMAC6D03G03645700.1"/>
    <property type="gene ID" value="TraesMAC6D03G03645700"/>
</dbReference>
<protein>
    <recommendedName>
        <fullName evidence="16">P450</fullName>
    </recommendedName>
</protein>